<protein>
    <submittedName>
        <fullName evidence="3">Uncharacterized protein</fullName>
    </submittedName>
</protein>
<reference evidence="3" key="1">
    <citation type="submission" date="2021-03" db="EMBL/GenBank/DDBJ databases">
        <title>Comparative genomics and phylogenomic investigation of the class Geoglossomycetes provide insights into ecological specialization and systematics.</title>
        <authorList>
            <person name="Melie T."/>
            <person name="Pirro S."/>
            <person name="Miller A.N."/>
            <person name="Quandt A."/>
        </authorList>
    </citation>
    <scope>NUCLEOTIDE SEQUENCE</scope>
    <source>
        <strain evidence="3">CAQ_001_2017</strain>
    </source>
</reference>
<evidence type="ECO:0000313" key="4">
    <source>
        <dbReference type="Proteomes" id="UP000750711"/>
    </source>
</evidence>
<dbReference type="Proteomes" id="UP000750711">
    <property type="component" value="Unassembled WGS sequence"/>
</dbReference>
<name>A0A9P8LH79_9PEZI</name>
<comment type="caution">
    <text evidence="3">The sequence shown here is derived from an EMBL/GenBank/DDBJ whole genome shotgun (WGS) entry which is preliminary data.</text>
</comment>
<keyword evidence="4" id="KW-1185">Reference proteome</keyword>
<keyword evidence="2" id="KW-0472">Membrane</keyword>
<gene>
    <name evidence="3" type="ORF">GP486_001244</name>
</gene>
<keyword evidence="2" id="KW-0812">Transmembrane</keyword>
<feature type="transmembrane region" description="Helical" evidence="2">
    <location>
        <begin position="545"/>
        <end position="565"/>
    </location>
</feature>
<evidence type="ECO:0000256" key="2">
    <source>
        <dbReference type="SAM" id="Phobius"/>
    </source>
</evidence>
<feature type="compositionally biased region" description="Polar residues" evidence="1">
    <location>
        <begin position="610"/>
        <end position="625"/>
    </location>
</feature>
<proteinExistence type="predicted"/>
<accession>A0A9P8LH79</accession>
<keyword evidence="2" id="KW-1133">Transmembrane helix</keyword>
<feature type="transmembrane region" description="Helical" evidence="2">
    <location>
        <begin position="135"/>
        <end position="160"/>
    </location>
</feature>
<dbReference type="AlphaFoldDB" id="A0A9P8LH79"/>
<feature type="transmembrane region" description="Helical" evidence="2">
    <location>
        <begin position="42"/>
        <end position="60"/>
    </location>
</feature>
<feature type="region of interest" description="Disordered" evidence="1">
    <location>
        <begin position="610"/>
        <end position="631"/>
    </location>
</feature>
<evidence type="ECO:0000256" key="1">
    <source>
        <dbReference type="SAM" id="MobiDB-lite"/>
    </source>
</evidence>
<evidence type="ECO:0000313" key="3">
    <source>
        <dbReference type="EMBL" id="KAH0565361.1"/>
    </source>
</evidence>
<organism evidence="3 4">
    <name type="scientific">Trichoglossum hirsutum</name>
    <dbReference type="NCBI Taxonomy" id="265104"/>
    <lineage>
        <taxon>Eukaryota</taxon>
        <taxon>Fungi</taxon>
        <taxon>Dikarya</taxon>
        <taxon>Ascomycota</taxon>
        <taxon>Pezizomycotina</taxon>
        <taxon>Geoglossomycetes</taxon>
        <taxon>Geoglossales</taxon>
        <taxon>Geoglossaceae</taxon>
        <taxon>Trichoglossum</taxon>
    </lineage>
</organism>
<sequence>MFRNFRSKVTLACLLGLMALILWINRKSPRLTDFGPLQQVKTIAYVLGITIGATIFSQFTTGTMRDLYLQILENPLRRIEVSSSDEADSAATGIHIHQDSVAKLDAKWRVVLRLSTFYETVRLFAARDPETRSKLFIFISYIIFSLLTTSIITTLTPFTFNRRLDYPMTIPDATYGEYLNESDHPCAGMAVSDESKAEVEKSSTFLGWQLNNGSLFYGTFDASWCPQSRAISLAAGIHPRHPDDYAYVDSGVAVHQTALGAPAAIYNGSQFQNFLNTYVMSLMSTTQCVPVMTSNPVQCQTGGKAEVLNKSQLYIESASGDCYYTQTVNTRNLYKDALMVSIMCSTHDINATQADIGRAVMAFGALTDAQGKVAWASDLAQAINDPDPNAGKAPNSTYAVTCTVDPQKVFEYRSVTLERFTPGKSNSSAYAFFLVGGEPCTPVNSTISNILFVTATMANWNIIRENFAFDGYFSTISKAAGKNRSKPYAFPNSRNAMEDVLGLISAMVVANLRVSGKGVVADAIQDKGGRAYAIVQATRIGTHKWYGLLLIIPPLCCTFILCWLLQSNWRRSWIAGGVVYEGPSEDEPKDKRSGLLAGESIYELMSIGQSAGTGSQSAPLLATQSDRSESN</sequence>
<dbReference type="EMBL" id="JAGHQM010000103">
    <property type="protein sequence ID" value="KAH0565361.1"/>
    <property type="molecule type" value="Genomic_DNA"/>
</dbReference>